<keyword evidence="9" id="KW-1185">Reference proteome</keyword>
<dbReference type="InterPro" id="IPR003593">
    <property type="entry name" value="AAA+_ATPase"/>
</dbReference>
<dbReference type="InterPro" id="IPR003439">
    <property type="entry name" value="ABC_transporter-like_ATP-bd"/>
</dbReference>
<evidence type="ECO:0000313" key="8">
    <source>
        <dbReference type="EMBL" id="NNM71547.1"/>
    </source>
</evidence>
<evidence type="ECO:0000256" key="5">
    <source>
        <dbReference type="ARBA" id="ARBA00022906"/>
    </source>
</evidence>
<dbReference type="PROSITE" id="PS50893">
    <property type="entry name" value="ABC_TRANSPORTER_2"/>
    <property type="match status" value="1"/>
</dbReference>
<sequence>MTSSAAGGTAPALTFRAASFGYGGRPAIQGVDGAVMRGEVLALVGPNGAGKSTLLKGIVGEAARLSGDVDLHGLRVRDLAYLPQQPEIDRSFPITAIEFAATGLWRRLGAFGRYRPEHRAEVADALARVGLAALEGSLIGALSGGQMQRLLFARTLLQDAPLILLDEPFTGIDAATEADLLGIVGLWREQGRTVVAALHDLAQVRAAFPRALLVAGRVIAWGDTAAVLTAGNLARANGRELAPPADPAADAALAALGAT</sequence>
<dbReference type="PANTHER" id="PTHR42734">
    <property type="entry name" value="METAL TRANSPORT SYSTEM ATP-BINDING PROTEIN TM_0124-RELATED"/>
    <property type="match status" value="1"/>
</dbReference>
<dbReference type="SMART" id="SM00382">
    <property type="entry name" value="AAA"/>
    <property type="match status" value="1"/>
</dbReference>
<evidence type="ECO:0000256" key="6">
    <source>
        <dbReference type="ARBA" id="ARBA00023065"/>
    </source>
</evidence>
<dbReference type="AlphaFoldDB" id="A0A849I682"/>
<comment type="caution">
    <text evidence="8">The sequence shown here is derived from an EMBL/GenBank/DDBJ whole genome shotgun (WGS) entry which is preliminary data.</text>
</comment>
<keyword evidence="5" id="KW-0862">Zinc</keyword>
<evidence type="ECO:0000313" key="9">
    <source>
        <dbReference type="Proteomes" id="UP000564885"/>
    </source>
</evidence>
<keyword evidence="2" id="KW-0813">Transport</keyword>
<gene>
    <name evidence="8" type="ORF">HJG44_03930</name>
</gene>
<evidence type="ECO:0000256" key="3">
    <source>
        <dbReference type="ARBA" id="ARBA00022741"/>
    </source>
</evidence>
<protein>
    <submittedName>
        <fullName evidence="8">Metal ABC transporter ATP-binding protein</fullName>
    </submittedName>
</protein>
<proteinExistence type="inferred from homology"/>
<dbReference type="PANTHER" id="PTHR42734:SF5">
    <property type="entry name" value="IRON TRANSPORT SYSTEM ATP-BINDING PROTEIN HI_0361-RELATED"/>
    <property type="match status" value="1"/>
</dbReference>
<dbReference type="InterPro" id="IPR050153">
    <property type="entry name" value="Metal_Ion_Import_ABC"/>
</dbReference>
<reference evidence="8 9" key="1">
    <citation type="submission" date="2020-04" db="EMBL/GenBank/DDBJ databases">
        <title>Enterovirga sp. isolate from soil.</title>
        <authorList>
            <person name="Chea S."/>
            <person name="Kim D.-U."/>
        </authorList>
    </citation>
    <scope>NUCLEOTIDE SEQUENCE [LARGE SCALE GENOMIC DNA]</scope>
    <source>
        <strain evidence="8 9">DB1703</strain>
    </source>
</reference>
<dbReference type="Pfam" id="PF00005">
    <property type="entry name" value="ABC_tran"/>
    <property type="match status" value="1"/>
</dbReference>
<dbReference type="InterPro" id="IPR017871">
    <property type="entry name" value="ABC_transporter-like_CS"/>
</dbReference>
<dbReference type="SUPFAM" id="SSF52540">
    <property type="entry name" value="P-loop containing nucleoside triphosphate hydrolases"/>
    <property type="match status" value="1"/>
</dbReference>
<dbReference type="InterPro" id="IPR027417">
    <property type="entry name" value="P-loop_NTPase"/>
</dbReference>
<dbReference type="PROSITE" id="PS00211">
    <property type="entry name" value="ABC_TRANSPORTER_1"/>
    <property type="match status" value="1"/>
</dbReference>
<evidence type="ECO:0000259" key="7">
    <source>
        <dbReference type="PROSITE" id="PS50893"/>
    </source>
</evidence>
<dbReference type="EMBL" id="JABEPP010000001">
    <property type="protein sequence ID" value="NNM71547.1"/>
    <property type="molecule type" value="Genomic_DNA"/>
</dbReference>
<dbReference type="Proteomes" id="UP000564885">
    <property type="component" value="Unassembled WGS sequence"/>
</dbReference>
<keyword evidence="4 8" id="KW-0067">ATP-binding</keyword>
<organism evidence="8 9">
    <name type="scientific">Enterovirga aerilata</name>
    <dbReference type="NCBI Taxonomy" id="2730920"/>
    <lineage>
        <taxon>Bacteria</taxon>
        <taxon>Pseudomonadati</taxon>
        <taxon>Pseudomonadota</taxon>
        <taxon>Alphaproteobacteria</taxon>
        <taxon>Hyphomicrobiales</taxon>
        <taxon>Methylobacteriaceae</taxon>
        <taxon>Enterovirga</taxon>
    </lineage>
</organism>
<keyword evidence="5" id="KW-0864">Zinc transport</keyword>
<dbReference type="CDD" id="cd03235">
    <property type="entry name" value="ABC_Metallic_Cations"/>
    <property type="match status" value="1"/>
</dbReference>
<dbReference type="GO" id="GO:0005524">
    <property type="term" value="F:ATP binding"/>
    <property type="evidence" value="ECO:0007669"/>
    <property type="project" value="UniProtKB-KW"/>
</dbReference>
<accession>A0A849I682</accession>
<evidence type="ECO:0000256" key="4">
    <source>
        <dbReference type="ARBA" id="ARBA00022840"/>
    </source>
</evidence>
<keyword evidence="6" id="KW-0406">Ion transport</keyword>
<dbReference type="GO" id="GO:0016887">
    <property type="term" value="F:ATP hydrolysis activity"/>
    <property type="evidence" value="ECO:0007669"/>
    <property type="project" value="InterPro"/>
</dbReference>
<dbReference type="Gene3D" id="3.40.50.300">
    <property type="entry name" value="P-loop containing nucleotide triphosphate hydrolases"/>
    <property type="match status" value="1"/>
</dbReference>
<name>A0A849I682_9HYPH</name>
<dbReference type="GO" id="GO:0006829">
    <property type="term" value="P:zinc ion transport"/>
    <property type="evidence" value="ECO:0007669"/>
    <property type="project" value="UniProtKB-KW"/>
</dbReference>
<evidence type="ECO:0000256" key="2">
    <source>
        <dbReference type="ARBA" id="ARBA00022448"/>
    </source>
</evidence>
<keyword evidence="3" id="KW-0547">Nucleotide-binding</keyword>
<dbReference type="RefSeq" id="WP_171216998.1">
    <property type="nucleotide sequence ID" value="NZ_JABEPP010000001.1"/>
</dbReference>
<evidence type="ECO:0000256" key="1">
    <source>
        <dbReference type="ARBA" id="ARBA00005417"/>
    </source>
</evidence>
<comment type="similarity">
    <text evidence="1">Belongs to the ABC transporter superfamily.</text>
</comment>
<feature type="domain" description="ABC transporter" evidence="7">
    <location>
        <begin position="13"/>
        <end position="255"/>
    </location>
</feature>